<dbReference type="Proteomes" id="UP001055072">
    <property type="component" value="Unassembled WGS sequence"/>
</dbReference>
<evidence type="ECO:0000313" key="1">
    <source>
        <dbReference type="EMBL" id="KAI0086034.1"/>
    </source>
</evidence>
<sequence>MNTPVPADFGSGDIAPAVQELERSLSLDDDRPTTASDKDRSKNLAALVMAGETAESGSLDVDPTHTLTPEAIQFAHRMFNAARNGDDVLLHAVDAGLPVNLTNDEGNSLLMLAAYNGHADLASGLVERGADVNRVNDRGQSPLAGVVFKGYDEIAAVLAKSGADPRLGTPTAIQTARLFKKTELLSVLGATEDDMKEKIPLTPGPPPSKA</sequence>
<keyword evidence="2" id="KW-1185">Reference proteome</keyword>
<dbReference type="EMBL" id="MU274926">
    <property type="protein sequence ID" value="KAI0086034.1"/>
    <property type="molecule type" value="Genomic_DNA"/>
</dbReference>
<comment type="caution">
    <text evidence="1">The sequence shown here is derived from an EMBL/GenBank/DDBJ whole genome shotgun (WGS) entry which is preliminary data.</text>
</comment>
<gene>
    <name evidence="1" type="ORF">BDY19DRAFT_962653</name>
</gene>
<protein>
    <submittedName>
        <fullName evidence="1">Ankyrin repeat-containing domain protein</fullName>
    </submittedName>
</protein>
<reference evidence="1" key="1">
    <citation type="journal article" date="2021" name="Environ. Microbiol.">
        <title>Gene family expansions and transcriptome signatures uncover fungal adaptations to wood decay.</title>
        <authorList>
            <person name="Hage H."/>
            <person name="Miyauchi S."/>
            <person name="Viragh M."/>
            <person name="Drula E."/>
            <person name="Min B."/>
            <person name="Chaduli D."/>
            <person name="Navarro D."/>
            <person name="Favel A."/>
            <person name="Norest M."/>
            <person name="Lesage-Meessen L."/>
            <person name="Balint B."/>
            <person name="Merenyi Z."/>
            <person name="de Eugenio L."/>
            <person name="Morin E."/>
            <person name="Martinez A.T."/>
            <person name="Baldrian P."/>
            <person name="Stursova M."/>
            <person name="Martinez M.J."/>
            <person name="Novotny C."/>
            <person name="Magnuson J.K."/>
            <person name="Spatafora J.W."/>
            <person name="Maurice S."/>
            <person name="Pangilinan J."/>
            <person name="Andreopoulos W."/>
            <person name="LaButti K."/>
            <person name="Hundley H."/>
            <person name="Na H."/>
            <person name="Kuo A."/>
            <person name="Barry K."/>
            <person name="Lipzen A."/>
            <person name="Henrissat B."/>
            <person name="Riley R."/>
            <person name="Ahrendt S."/>
            <person name="Nagy L.G."/>
            <person name="Grigoriev I.V."/>
            <person name="Martin F."/>
            <person name="Rosso M.N."/>
        </authorList>
    </citation>
    <scope>NUCLEOTIDE SEQUENCE</scope>
    <source>
        <strain evidence="1">CBS 384.51</strain>
    </source>
</reference>
<evidence type="ECO:0000313" key="2">
    <source>
        <dbReference type="Proteomes" id="UP001055072"/>
    </source>
</evidence>
<organism evidence="1 2">
    <name type="scientific">Irpex rosettiformis</name>
    <dbReference type="NCBI Taxonomy" id="378272"/>
    <lineage>
        <taxon>Eukaryota</taxon>
        <taxon>Fungi</taxon>
        <taxon>Dikarya</taxon>
        <taxon>Basidiomycota</taxon>
        <taxon>Agaricomycotina</taxon>
        <taxon>Agaricomycetes</taxon>
        <taxon>Polyporales</taxon>
        <taxon>Irpicaceae</taxon>
        <taxon>Irpex</taxon>
    </lineage>
</organism>
<accession>A0ACB8TW63</accession>
<proteinExistence type="predicted"/>
<name>A0ACB8TW63_9APHY</name>